<accession>Q5YFM5</accession>
<organism evidence="1 2">
    <name type="scientific">Singapore grouper iridovirus</name>
    <dbReference type="NCBI Taxonomy" id="262968"/>
    <lineage>
        <taxon>Viruses</taxon>
        <taxon>Varidnaviria</taxon>
        <taxon>Bamfordvirae</taxon>
        <taxon>Nucleocytoviricota</taxon>
        <taxon>Megaviricetes</taxon>
        <taxon>Pimascovirales</taxon>
        <taxon>Pimascovirales incertae sedis</taxon>
        <taxon>Iridoviridae</taxon>
        <taxon>Alphairidovirinae</taxon>
        <taxon>Ranavirus</taxon>
        <taxon>Ranavirus epinephelus1</taxon>
    </lineage>
</organism>
<dbReference type="KEGG" id="vg:3197014"/>
<proteinExistence type="predicted"/>
<keyword evidence="2" id="KW-1185">Reference proteome</keyword>
<protein>
    <submittedName>
        <fullName evidence="1">Uncharacterized protein</fullName>
    </submittedName>
</protein>
<evidence type="ECO:0000313" key="2">
    <source>
        <dbReference type="Proteomes" id="UP000172127"/>
    </source>
</evidence>
<reference evidence="1 2" key="1">
    <citation type="journal article" date="2004" name="J. Virol.">
        <title>Functional genomics analysis of Singapore grouper iridovirus: complete sequence determination and proteomic analysis.</title>
        <authorList>
            <person name="Song W.J."/>
            <person name="Qin Q.W."/>
            <person name="Qiu J."/>
            <person name="Huang C.H."/>
            <person name="Wang F."/>
            <person name="Hew C.L."/>
        </authorList>
    </citation>
    <scope>NUCLEOTIDE SEQUENCE [LARGE SCALE GENOMIC DNA]</scope>
</reference>
<evidence type="ECO:0000313" key="1">
    <source>
        <dbReference type="EMBL" id="AAS18055.1"/>
    </source>
</evidence>
<dbReference type="GeneID" id="3197014"/>
<gene>
    <name evidence="1" type="ORF">ORF040R</name>
</gene>
<dbReference type="EMBL" id="AY521625">
    <property type="protein sequence ID" value="AAS18055.1"/>
    <property type="molecule type" value="Genomic_DNA"/>
</dbReference>
<sequence>MSLVYTGPPCLIVFPVSGLMPGFSRNSSHFSRVPMFRARRLRRSVGSEVSSESVDVSSEHSRISLLYVGPPSFMFLPVEGLVAGSLKKAEHFSSEVMDCRLEGQAAYSEASDSVSSAHSPRSRVCTGPPVLMVLPVMGFFVGSLRNSSHISFDVRGRLRGSASPHSLRSFLNAGPPYLMGLPVAGFTDGSL</sequence>
<name>Q5YFM5_9VIRU</name>
<dbReference type="Proteomes" id="UP000172127">
    <property type="component" value="Segment"/>
</dbReference>
<dbReference type="RefSeq" id="YP_164135.1">
    <property type="nucleotide sequence ID" value="NC_006549.1"/>
</dbReference>